<name>A0A915I8C4_ROMCU</name>
<evidence type="ECO:0000313" key="2">
    <source>
        <dbReference type="Proteomes" id="UP000887565"/>
    </source>
</evidence>
<protein>
    <submittedName>
        <fullName evidence="3">Uncharacterized protein</fullName>
    </submittedName>
</protein>
<keyword evidence="1" id="KW-0812">Transmembrane</keyword>
<dbReference type="Proteomes" id="UP000887565">
    <property type="component" value="Unplaced"/>
</dbReference>
<evidence type="ECO:0000313" key="3">
    <source>
        <dbReference type="WBParaSite" id="nRc.2.0.1.t10117-RA"/>
    </source>
</evidence>
<accession>A0A915I8C4</accession>
<organism evidence="2 3">
    <name type="scientific">Romanomermis culicivorax</name>
    <name type="common">Nematode worm</name>
    <dbReference type="NCBI Taxonomy" id="13658"/>
    <lineage>
        <taxon>Eukaryota</taxon>
        <taxon>Metazoa</taxon>
        <taxon>Ecdysozoa</taxon>
        <taxon>Nematoda</taxon>
        <taxon>Enoplea</taxon>
        <taxon>Dorylaimia</taxon>
        <taxon>Mermithida</taxon>
        <taxon>Mermithoidea</taxon>
        <taxon>Mermithidae</taxon>
        <taxon>Romanomermis</taxon>
    </lineage>
</organism>
<dbReference type="WBParaSite" id="nRc.2.0.1.t10117-RA">
    <property type="protein sequence ID" value="nRc.2.0.1.t10117-RA"/>
    <property type="gene ID" value="nRc.2.0.1.g10117"/>
</dbReference>
<reference evidence="3" key="1">
    <citation type="submission" date="2022-11" db="UniProtKB">
        <authorList>
            <consortium name="WormBaseParasite"/>
        </authorList>
    </citation>
    <scope>IDENTIFICATION</scope>
</reference>
<evidence type="ECO:0000256" key="1">
    <source>
        <dbReference type="SAM" id="Phobius"/>
    </source>
</evidence>
<feature type="transmembrane region" description="Helical" evidence="1">
    <location>
        <begin position="160"/>
        <end position="183"/>
    </location>
</feature>
<keyword evidence="1" id="KW-1133">Transmembrane helix</keyword>
<keyword evidence="2" id="KW-1185">Reference proteome</keyword>
<sequence length="379" mass="44101">MYILIEFVLVYGLNKKETLKFIYHFRSKVDFQTERFKVLAVHSVPSKRANMNDPLGIGRGKKFYLGRSFPHGADEAVRKKRGVTRVSRHLGTGFEQVGRVPPMTETFQEKQIIVRWIDREKMKATVLISNLKDPLKMANIHANSKYANHVLRKFVGFYDIIMVAEIFIRFANVWLILFIANLLEKKILKSRKLSVSSLLAFINGDRLKVEQFFKDTLDHMGPFGMKNDRIEIRNLLIDGQNYYRHEKCSAIFDPFVKLLRIKFDKIQILNISGEFQLNFHDSIAPLKSLLDCRRGKFRIDCRNIDLFLVLKVDQETIKKVDLSFENCDFLVKISDTGLGFLVEKIAAKLIEMNKMNILNNFARLMEKWVLENGLNLSCL</sequence>
<proteinExistence type="predicted"/>
<dbReference type="AlphaFoldDB" id="A0A915I8C4"/>
<keyword evidence="1" id="KW-0472">Membrane</keyword>